<dbReference type="SUPFAM" id="SSF56672">
    <property type="entry name" value="DNA/RNA polymerases"/>
    <property type="match status" value="1"/>
</dbReference>
<reference evidence="5 6" key="1">
    <citation type="submission" date="2016-02" db="EMBL/GenBank/DDBJ databases">
        <title>Genome analysis of coral dinoflagellate symbionts highlights evolutionary adaptations to a symbiotic lifestyle.</title>
        <authorList>
            <person name="Aranda M."/>
            <person name="Li Y."/>
            <person name="Liew Y.J."/>
            <person name="Baumgarten S."/>
            <person name="Simakov O."/>
            <person name="Wilson M."/>
            <person name="Piel J."/>
            <person name="Ashoor H."/>
            <person name="Bougouffa S."/>
            <person name="Bajic V.B."/>
            <person name="Ryu T."/>
            <person name="Ravasi T."/>
            <person name="Bayer T."/>
            <person name="Micklem G."/>
            <person name="Kim H."/>
            <person name="Bhak J."/>
            <person name="Lajeunesse T.C."/>
            <person name="Voolstra C.R."/>
        </authorList>
    </citation>
    <scope>NUCLEOTIDE SEQUENCE [LARGE SCALE GENOMIC DNA]</scope>
    <source>
        <strain evidence="5 6">CCMP2467</strain>
    </source>
</reference>
<feature type="region of interest" description="Disordered" evidence="3">
    <location>
        <begin position="1018"/>
        <end position="1140"/>
    </location>
</feature>
<keyword evidence="6" id="KW-1185">Reference proteome</keyword>
<dbReference type="OrthoDB" id="5511455at2759"/>
<comment type="caution">
    <text evidence="5">The sequence shown here is derived from an EMBL/GenBank/DDBJ whole genome shotgun (WGS) entry which is preliminary data.</text>
</comment>
<dbReference type="InterPro" id="IPR006843">
    <property type="entry name" value="PAP/fibrillin_dom"/>
</dbReference>
<dbReference type="InterPro" id="IPR000477">
    <property type="entry name" value="RT_dom"/>
</dbReference>
<sequence>MVRLIPYEDEQEEEEEEEEEEEDEEEEEEEEDSLSWLALNTLSQQLWHKACKEASRRCLSGRRACDIANMIAPAVASTKAQVVQHARWQSAEKGQCLGCQGSSKGSSSALVLAAFCGGVGTQMRRKGARCVALRATTKEAEDPVPVPKAAPAAASVARGWQEICGCPVFVPSEPRRHVHFIGGAFVGASPKLFYKDFLESLAEEGEAVVVATPYKLTFDYDAMATDTSSKFDQVVAQLAEEDPTMKDLPSAAIGHSCGALLHTLLAVAHGRHEACILMAFNNKPVSDAIPVPLPPPPEDLKLRERLRNGVEGALADAPVEEALAAAERAIRAAGAAAPSEDFSSRTAPVLSQWGPLLGSVVEGQTEFTLSTEDISARVLSEFPSTRTLVVQFANDFTDESDRLMDLIRQGGGEVEKLRFPGGHTTPLDAPLGSSRIQRLSQSIAAFVLQRPLPGQDAAQEELSRLKDRFLRLTAGCNRGFSALQPGQRAEIMTCIEELEALKPSFRSWGSGPGEPLEEDVLVSALSGKWRLIWATSPDVLLLTSLPLADCGEIRQDIERAGLEDPGATLSITNSVELSPKGIGVLGVVLPDLARAVTILSKVQATGKLLPDDSVSISFQSACLEPAVQSEGMPSLPLPLPSVALTSGEGESDPSPDKWLLRALAAERGLETCSRFKKRAIQFGSRIAKQSNVQHTGSNRQVRGDMAYSALSGEKCVWQEASLGGGKRAWLASHGQPRNPEPASRFVQTSSAMAPQAASEKLYHDKFVDIYSDHLCIKSYYFPFGKEKRIEIPFNNHGELSFTTDRDLGFTLLDWKAWGSSVNKVWWALDWTRRPLGSGRNVGIIITVGNETFRKGFSVEDATAALKVLEALLPRPRNPEPASRFEQTSSAMAPQAASEKLYHDKFVDIYSDHLCIKSYYFPFGKEKRIEIPFNNHGELSFTTDKDLGFTLLDWKAWGSSVNKVWWALDWTRRPLGSGRNVGIIITVGNETFRKGFSVEDATAALKVLEALLPRMGNAPSPWPVHPGPPPAGYPPPGEGRKEEGKEKEEEEEGRHPKACGASPTGEGRKEEGKEEEEEEEEGRREACVNCTEKQRSGARSGGDKTIDPDDSDDSHAEAASPTRAAAETPVPAEERSATAAAPMDETTSYAIIRNVVFPRAAEEARELFKAQAPLSVNLPTMAPAYPRLVTRTSAVINILMHLLVAKCIMDRTSCDIDGLPAALRDFPCDLAFSDAKAKSRGWTCGHDLQHMSDRFASWPSSPFVMAAVPILRASRKDAFYNCFILSLMGTAGFAAALRDADAISGSSMRDKAQAVLGHSRAHAASFVCPLHKSGKILRDTLAKLNKAKAKSALLRKLDKNPKLVQVKIKRAWVPKALIMRRLLSQPGMGPYNATVFWRLYRAVVQYPCREDNKFCLTGPGSMAKTSTDKHVSLFSNSFLKASRTDSAILEEDILDQLQDLSVEPSLISLVHGLHHSSKYRLHAQGSFTEVETTTGIKQGCKLAPTLFSVVTGRLLHLLIDTFGLEAVQQHLTGYADDISVHKTIRSRRDLTMAHELIQALLAAVGRLRLRVNPVKCSIMVRKIKHLGIIISYANYEMFTLRWYAHKIRSVLNQPAHVTHVTTADLLKLHKLQDPVDKIIRRMKGRIAKLRKRSRTVADAAADVALHSHILIDLDNILREAQEIPAATPATLQPAHHCHVCRAAFDTEHGLRMHISKMHRDTLTRFIPPAFDRELHAKVKSHLRQAHPQVWQEVGEAAGKLCAGGRSPTAADEEMTERDQLSIPSMRGASGRGSGGRGDRNSAPRAAPARRITALSPEELTQGFLLHEEQLAMLQHQVSIVCLMKAVREWQAEHKAGTAHPWGSCSHYTAAALLKDLSKIEEHPKNFCSADTK</sequence>
<dbReference type="SUPFAM" id="SSF53474">
    <property type="entry name" value="alpha/beta-Hydrolases"/>
    <property type="match status" value="1"/>
</dbReference>
<feature type="compositionally biased region" description="Low complexity" evidence="3">
    <location>
        <begin position="1116"/>
        <end position="1128"/>
    </location>
</feature>
<dbReference type="InterPro" id="IPR043128">
    <property type="entry name" value="Rev_trsase/Diguanyl_cyclase"/>
</dbReference>
<dbReference type="PANTHER" id="PTHR34127:SF1">
    <property type="entry name" value="OS04G0405600 PROTEIN"/>
    <property type="match status" value="1"/>
</dbReference>
<feature type="compositionally biased region" description="Acidic residues" evidence="3">
    <location>
        <begin position="7"/>
        <end position="33"/>
    </location>
</feature>
<proteinExistence type="predicted"/>
<dbReference type="Proteomes" id="UP000186817">
    <property type="component" value="Unassembled WGS sequence"/>
</dbReference>
<evidence type="ECO:0000313" key="5">
    <source>
        <dbReference type="EMBL" id="OLP84643.1"/>
    </source>
</evidence>
<dbReference type="Pfam" id="PF00078">
    <property type="entry name" value="RVT_1"/>
    <property type="match status" value="1"/>
</dbReference>
<dbReference type="InterPro" id="IPR043502">
    <property type="entry name" value="DNA/RNA_pol_sf"/>
</dbReference>
<protein>
    <recommendedName>
        <fullName evidence="4">C2H2-type domain-containing protein</fullName>
    </recommendedName>
</protein>
<evidence type="ECO:0000256" key="1">
    <source>
        <dbReference type="ARBA" id="ARBA00004474"/>
    </source>
</evidence>
<keyword evidence="2" id="KW-0934">Plastid</keyword>
<organism evidence="5 6">
    <name type="scientific">Symbiodinium microadriaticum</name>
    <name type="common">Dinoflagellate</name>
    <name type="synonym">Zooxanthella microadriatica</name>
    <dbReference type="NCBI Taxonomy" id="2951"/>
    <lineage>
        <taxon>Eukaryota</taxon>
        <taxon>Sar</taxon>
        <taxon>Alveolata</taxon>
        <taxon>Dinophyceae</taxon>
        <taxon>Suessiales</taxon>
        <taxon>Symbiodiniaceae</taxon>
        <taxon>Symbiodinium</taxon>
    </lineage>
</organism>
<gene>
    <name evidence="5" type="ORF">AK812_SmicGene34464</name>
</gene>
<comment type="subcellular location">
    <subcellularLocation>
        <location evidence="1">Plastid</location>
    </subcellularLocation>
</comment>
<dbReference type="InterPro" id="IPR010765">
    <property type="entry name" value="DUF1350"/>
</dbReference>
<dbReference type="InterPro" id="IPR013087">
    <property type="entry name" value="Znf_C2H2_type"/>
</dbReference>
<feature type="region of interest" description="Disordered" evidence="3">
    <location>
        <begin position="1761"/>
        <end position="1809"/>
    </location>
</feature>
<feature type="region of interest" description="Disordered" evidence="3">
    <location>
        <begin position="1"/>
        <end position="34"/>
    </location>
</feature>
<name>A0A1Q9CNY6_SYMMI</name>
<dbReference type="Pfam" id="PF04755">
    <property type="entry name" value="PAP_fibrillin"/>
    <property type="match status" value="1"/>
</dbReference>
<dbReference type="InterPro" id="IPR029058">
    <property type="entry name" value="AB_hydrolase_fold"/>
</dbReference>
<evidence type="ECO:0000313" key="6">
    <source>
        <dbReference type="Proteomes" id="UP000186817"/>
    </source>
</evidence>
<dbReference type="GO" id="GO:0009536">
    <property type="term" value="C:plastid"/>
    <property type="evidence" value="ECO:0007669"/>
    <property type="project" value="UniProtKB-SubCell"/>
</dbReference>
<feature type="compositionally biased region" description="Basic and acidic residues" evidence="3">
    <location>
        <begin position="1037"/>
        <end position="1054"/>
    </location>
</feature>
<dbReference type="Gene3D" id="3.40.50.1820">
    <property type="entry name" value="alpha/beta hydrolase"/>
    <property type="match status" value="1"/>
</dbReference>
<evidence type="ECO:0000256" key="2">
    <source>
        <dbReference type="ARBA" id="ARBA00022640"/>
    </source>
</evidence>
<feature type="domain" description="C2H2-type" evidence="4">
    <location>
        <begin position="1696"/>
        <end position="1717"/>
    </location>
</feature>
<accession>A0A1Q9CNY6</accession>
<dbReference type="Pfam" id="PF07082">
    <property type="entry name" value="DUF1350"/>
    <property type="match status" value="1"/>
</dbReference>
<dbReference type="Gene3D" id="3.30.70.270">
    <property type="match status" value="1"/>
</dbReference>
<dbReference type="EMBL" id="LSRX01001026">
    <property type="protein sequence ID" value="OLP84643.1"/>
    <property type="molecule type" value="Genomic_DNA"/>
</dbReference>
<dbReference type="PANTHER" id="PTHR34127">
    <property type="entry name" value="OS04G0405600 PROTEIN"/>
    <property type="match status" value="1"/>
</dbReference>
<evidence type="ECO:0000259" key="4">
    <source>
        <dbReference type="PROSITE" id="PS00028"/>
    </source>
</evidence>
<dbReference type="PROSITE" id="PS00028">
    <property type="entry name" value="ZINC_FINGER_C2H2_1"/>
    <property type="match status" value="1"/>
</dbReference>
<evidence type="ECO:0000256" key="3">
    <source>
        <dbReference type="SAM" id="MobiDB-lite"/>
    </source>
</evidence>
<feature type="compositionally biased region" description="Pro residues" evidence="3">
    <location>
        <begin position="1019"/>
        <end position="1036"/>
    </location>
</feature>